<dbReference type="RefSeq" id="WP_244769308.1">
    <property type="nucleotide sequence ID" value="NZ_BSOP01000002.1"/>
</dbReference>
<keyword evidence="11" id="KW-0489">Methyltransferase</keyword>
<dbReference type="Pfam" id="PF02602">
    <property type="entry name" value="HEM4"/>
    <property type="match status" value="1"/>
</dbReference>
<evidence type="ECO:0000256" key="2">
    <source>
        <dbReference type="ARBA" id="ARBA00008133"/>
    </source>
</evidence>
<organism evidence="11 12">
    <name type="scientific">Shinella yambaruensis</name>
    <dbReference type="NCBI Taxonomy" id="415996"/>
    <lineage>
        <taxon>Bacteria</taxon>
        <taxon>Pseudomonadati</taxon>
        <taxon>Pseudomonadota</taxon>
        <taxon>Alphaproteobacteria</taxon>
        <taxon>Hyphomicrobiales</taxon>
        <taxon>Rhizobiaceae</taxon>
        <taxon>Shinella</taxon>
    </lineage>
</organism>
<comment type="similarity">
    <text evidence="2 9">Belongs to the uroporphyrinogen-III synthase family.</text>
</comment>
<dbReference type="InterPro" id="IPR039793">
    <property type="entry name" value="UROS/Hem4"/>
</dbReference>
<evidence type="ECO:0000256" key="8">
    <source>
        <dbReference type="ARBA" id="ARBA00048617"/>
    </source>
</evidence>
<dbReference type="PANTHER" id="PTHR38042">
    <property type="entry name" value="UROPORPHYRINOGEN-III SYNTHASE, CHLOROPLASTIC"/>
    <property type="match status" value="1"/>
</dbReference>
<evidence type="ECO:0000313" key="11">
    <source>
        <dbReference type="EMBL" id="GLR48985.1"/>
    </source>
</evidence>
<evidence type="ECO:0000256" key="4">
    <source>
        <dbReference type="ARBA" id="ARBA00023239"/>
    </source>
</evidence>
<keyword evidence="12" id="KW-1185">Reference proteome</keyword>
<evidence type="ECO:0000256" key="1">
    <source>
        <dbReference type="ARBA" id="ARBA00004772"/>
    </source>
</evidence>
<comment type="pathway">
    <text evidence="1 9">Porphyrin-containing compound metabolism; protoporphyrin-IX biosynthesis; coproporphyrinogen-III from 5-aminolevulinate: step 3/4.</text>
</comment>
<keyword evidence="11" id="KW-0808">Transferase</keyword>
<evidence type="ECO:0000259" key="10">
    <source>
        <dbReference type="Pfam" id="PF02602"/>
    </source>
</evidence>
<dbReference type="Gene3D" id="3.40.50.10090">
    <property type="match status" value="2"/>
</dbReference>
<dbReference type="NCBIfam" id="NF006621">
    <property type="entry name" value="PRK09189.1"/>
    <property type="match status" value="1"/>
</dbReference>
<dbReference type="CDD" id="cd06578">
    <property type="entry name" value="HemD"/>
    <property type="match status" value="1"/>
</dbReference>
<dbReference type="InterPro" id="IPR036108">
    <property type="entry name" value="4pyrrol_syn_uPrphyn_synt_sf"/>
</dbReference>
<reference evidence="12" key="1">
    <citation type="journal article" date="2019" name="Int. J. Syst. Evol. Microbiol.">
        <title>The Global Catalogue of Microorganisms (GCM) 10K type strain sequencing project: providing services to taxonomists for standard genome sequencing and annotation.</title>
        <authorList>
            <consortium name="The Broad Institute Genomics Platform"/>
            <consortium name="The Broad Institute Genome Sequencing Center for Infectious Disease"/>
            <person name="Wu L."/>
            <person name="Ma J."/>
        </authorList>
    </citation>
    <scope>NUCLEOTIDE SEQUENCE [LARGE SCALE GENOMIC DNA]</scope>
    <source>
        <strain evidence="12">NBRC 102122</strain>
    </source>
</reference>
<dbReference type="EC" id="4.2.1.75" evidence="3 9"/>
<evidence type="ECO:0000256" key="5">
    <source>
        <dbReference type="ARBA" id="ARBA00023244"/>
    </source>
</evidence>
<protein>
    <recommendedName>
        <fullName evidence="7 9">Uroporphyrinogen-III synthase</fullName>
        <ecNumber evidence="3 9">4.2.1.75</ecNumber>
    </recommendedName>
</protein>
<dbReference type="GO" id="GO:0032259">
    <property type="term" value="P:methylation"/>
    <property type="evidence" value="ECO:0007669"/>
    <property type="project" value="UniProtKB-KW"/>
</dbReference>
<keyword evidence="5 9" id="KW-0627">Porphyrin biosynthesis</keyword>
<comment type="caution">
    <text evidence="11">The sequence shown here is derived from an EMBL/GenBank/DDBJ whole genome shotgun (WGS) entry which is preliminary data.</text>
</comment>
<dbReference type="InterPro" id="IPR003754">
    <property type="entry name" value="4pyrrol_synth_uPrphyn_synth"/>
</dbReference>
<evidence type="ECO:0000256" key="3">
    <source>
        <dbReference type="ARBA" id="ARBA00013109"/>
    </source>
</evidence>
<dbReference type="Proteomes" id="UP001156702">
    <property type="component" value="Unassembled WGS sequence"/>
</dbReference>
<accession>A0ABQ5Z860</accession>
<sequence>MRVLILRPEQTAARTARKLAALGHETARLPLSRPQHDLDAVKAALAERHSAIAITSAEVARLFGHLGDTLDRHLLTTVFSVGQASANAASAAGFRTVLTPGGNGKDLADMIVAHCRDFGMPAEPILYLAGVPRARGFEMRLTEAGIPLRTVEAYRMVPVVPRRTETETALLKPVPDAVLFYSGESARAFFKLSPLVEIPERFLSTLMLCMSANVAKAVPQRFAASTVVASAPNEESLLDLL</sequence>
<comment type="function">
    <text evidence="6 9">Catalyzes cyclization of the linear tetrapyrrole, hydroxymethylbilane, to the macrocyclic uroporphyrinogen III.</text>
</comment>
<comment type="catalytic activity">
    <reaction evidence="8 9">
        <text>hydroxymethylbilane = uroporphyrinogen III + H2O</text>
        <dbReference type="Rhea" id="RHEA:18965"/>
        <dbReference type="ChEBI" id="CHEBI:15377"/>
        <dbReference type="ChEBI" id="CHEBI:57308"/>
        <dbReference type="ChEBI" id="CHEBI:57845"/>
        <dbReference type="EC" id="4.2.1.75"/>
    </reaction>
</comment>
<evidence type="ECO:0000256" key="6">
    <source>
        <dbReference type="ARBA" id="ARBA00037589"/>
    </source>
</evidence>
<evidence type="ECO:0000313" key="12">
    <source>
        <dbReference type="Proteomes" id="UP001156702"/>
    </source>
</evidence>
<dbReference type="SUPFAM" id="SSF69618">
    <property type="entry name" value="HemD-like"/>
    <property type="match status" value="1"/>
</dbReference>
<dbReference type="PANTHER" id="PTHR38042:SF1">
    <property type="entry name" value="UROPORPHYRINOGEN-III SYNTHASE, CHLOROPLASTIC"/>
    <property type="match status" value="1"/>
</dbReference>
<feature type="domain" description="Tetrapyrrole biosynthesis uroporphyrinogen III synthase" evidence="10">
    <location>
        <begin position="14"/>
        <end position="238"/>
    </location>
</feature>
<keyword evidence="4 9" id="KW-0456">Lyase</keyword>
<dbReference type="GO" id="GO:0008168">
    <property type="term" value="F:methyltransferase activity"/>
    <property type="evidence" value="ECO:0007669"/>
    <property type="project" value="UniProtKB-KW"/>
</dbReference>
<proteinExistence type="inferred from homology"/>
<dbReference type="EMBL" id="BSOP01000002">
    <property type="protein sequence ID" value="GLR48985.1"/>
    <property type="molecule type" value="Genomic_DNA"/>
</dbReference>
<name>A0ABQ5Z860_9HYPH</name>
<evidence type="ECO:0000256" key="7">
    <source>
        <dbReference type="ARBA" id="ARBA00040167"/>
    </source>
</evidence>
<evidence type="ECO:0000256" key="9">
    <source>
        <dbReference type="RuleBase" id="RU366031"/>
    </source>
</evidence>
<gene>
    <name evidence="11" type="ORF">GCM10007923_01890</name>
</gene>